<dbReference type="EMBL" id="LNQE01001919">
    <property type="protein sequence ID" value="KUG02438.1"/>
    <property type="molecule type" value="Genomic_DNA"/>
</dbReference>
<comment type="caution">
    <text evidence="1">The sequence shown here is derived from an EMBL/GenBank/DDBJ whole genome shotgun (WGS) entry which is preliminary data.</text>
</comment>
<name>A0A0W8E217_9ZZZZ</name>
<dbReference type="Pfam" id="PF07875">
    <property type="entry name" value="Coat_F"/>
    <property type="match status" value="1"/>
</dbReference>
<keyword evidence="1" id="KW-0946">Virion</keyword>
<dbReference type="AlphaFoldDB" id="A0A0W8E217"/>
<accession>A0A0W8E217</accession>
<gene>
    <name evidence="1" type="ORF">ASZ90_020187</name>
</gene>
<organism evidence="1">
    <name type="scientific">hydrocarbon metagenome</name>
    <dbReference type="NCBI Taxonomy" id="938273"/>
    <lineage>
        <taxon>unclassified sequences</taxon>
        <taxon>metagenomes</taxon>
        <taxon>ecological metagenomes</taxon>
    </lineage>
</organism>
<keyword evidence="1" id="KW-0167">Capsid protein</keyword>
<protein>
    <submittedName>
        <fullName evidence="1">Spore coat protein f (Cotf) family protein</fullName>
    </submittedName>
</protein>
<evidence type="ECO:0000313" key="1">
    <source>
        <dbReference type="EMBL" id="KUG02438.1"/>
    </source>
</evidence>
<proteinExistence type="predicted"/>
<sequence>MGNLINRFFGEAADQPADQTLSYSLMASAAAGAQGYLAATLIATTPELRSILGGFVTQKVCEHESLANLMISRNWMNPYDDPNTQLQASYHQSQSILSQHT</sequence>
<dbReference type="InterPro" id="IPR012851">
    <property type="entry name" value="Spore_coat_CotF-like"/>
</dbReference>
<reference evidence="1" key="1">
    <citation type="journal article" date="2015" name="Proc. Natl. Acad. Sci. U.S.A.">
        <title>Networks of energetic and metabolic interactions define dynamics in microbial communities.</title>
        <authorList>
            <person name="Embree M."/>
            <person name="Liu J.K."/>
            <person name="Al-Bassam M.M."/>
            <person name="Zengler K."/>
        </authorList>
    </citation>
    <scope>NUCLEOTIDE SEQUENCE</scope>
</reference>
<dbReference type="GO" id="GO:0019028">
    <property type="term" value="C:viral capsid"/>
    <property type="evidence" value="ECO:0007669"/>
    <property type="project" value="UniProtKB-KW"/>
</dbReference>